<dbReference type="InterPro" id="IPR020904">
    <property type="entry name" value="Sc_DH/Rdtase_CS"/>
</dbReference>
<organism evidence="2 3">
    <name type="scientific">Pseudomonas putida</name>
    <name type="common">Arthrobacter siderocapsulatus</name>
    <dbReference type="NCBI Taxonomy" id="303"/>
    <lineage>
        <taxon>Bacteria</taxon>
        <taxon>Pseudomonadati</taxon>
        <taxon>Pseudomonadota</taxon>
        <taxon>Gammaproteobacteria</taxon>
        <taxon>Pseudomonadales</taxon>
        <taxon>Pseudomonadaceae</taxon>
        <taxon>Pseudomonas</taxon>
    </lineage>
</organism>
<evidence type="ECO:0000313" key="3">
    <source>
        <dbReference type="Proteomes" id="UP000254602"/>
    </source>
</evidence>
<keyword evidence="2" id="KW-0560">Oxidoreductase</keyword>
<dbReference type="PANTHER" id="PTHR42760:SF135">
    <property type="entry name" value="BLL7886 PROTEIN"/>
    <property type="match status" value="1"/>
</dbReference>
<dbReference type="SUPFAM" id="SSF51735">
    <property type="entry name" value="NAD(P)-binding Rossmann-fold domains"/>
    <property type="match status" value="1"/>
</dbReference>
<evidence type="ECO:0000313" key="2">
    <source>
        <dbReference type="EMBL" id="SUD69776.1"/>
    </source>
</evidence>
<dbReference type="PANTHER" id="PTHR42760">
    <property type="entry name" value="SHORT-CHAIN DEHYDROGENASES/REDUCTASES FAMILY MEMBER"/>
    <property type="match status" value="1"/>
</dbReference>
<gene>
    <name evidence="2" type="primary">gno</name>
    <name evidence="2" type="ORF">NCTC7914_03924</name>
</gene>
<accession>A0A379KP31</accession>
<dbReference type="Pfam" id="PF13561">
    <property type="entry name" value="adh_short_C2"/>
    <property type="match status" value="1"/>
</dbReference>
<dbReference type="PROSITE" id="PS00061">
    <property type="entry name" value="ADH_SHORT"/>
    <property type="match status" value="1"/>
</dbReference>
<reference evidence="2 3" key="1">
    <citation type="submission" date="2018-06" db="EMBL/GenBank/DDBJ databases">
        <authorList>
            <consortium name="Pathogen Informatics"/>
            <person name="Doyle S."/>
        </authorList>
    </citation>
    <scope>NUCLEOTIDE SEQUENCE [LARGE SCALE GENOMIC DNA]</scope>
    <source>
        <strain evidence="2 3">NCTC7914</strain>
    </source>
</reference>
<dbReference type="GO" id="GO:0030497">
    <property type="term" value="P:fatty acid elongation"/>
    <property type="evidence" value="ECO:0007669"/>
    <property type="project" value="TreeGrafter"/>
</dbReference>
<dbReference type="InterPro" id="IPR002347">
    <property type="entry name" value="SDR_fam"/>
</dbReference>
<proteinExistence type="inferred from homology"/>
<dbReference type="Gene3D" id="3.40.50.720">
    <property type="entry name" value="NAD(P)-binding Rossmann-like Domain"/>
    <property type="match status" value="1"/>
</dbReference>
<dbReference type="RefSeq" id="WP_115274842.1">
    <property type="nucleotide sequence ID" value="NZ_UGUY01000001.1"/>
</dbReference>
<evidence type="ECO:0000256" key="1">
    <source>
        <dbReference type="ARBA" id="ARBA00006484"/>
    </source>
</evidence>
<dbReference type="InterPro" id="IPR036291">
    <property type="entry name" value="NAD(P)-bd_dom_sf"/>
</dbReference>
<sequence>MDSLSFDFADQVVLITGAGRGNGAVLAQGFAQVKATVLVADIDYENATHTAAAIREAGGSAHGYALDVTDEAACCNLAAEIAQRHGAIHVLINNAGVLFRARFEEPEALKHWKQTVDVNVTGVINVTHAFLAHLKETKGSILNIASICSYTPGDALSMYSTSKGAVLQLTRAMAAEFADYGIRVNGLAPGSFPTAMSAATLANPDKFQNYLNHTPMGRTGKADELVGPSVFLSSPLASYITGAVVPVDGGYLTR</sequence>
<dbReference type="GO" id="GO:0008874">
    <property type="term" value="F:gluconate 5-dehydrogenase activity"/>
    <property type="evidence" value="ECO:0007669"/>
    <property type="project" value="UniProtKB-EC"/>
</dbReference>
<name>A0A379KP31_PSEPU</name>
<dbReference type="PRINTS" id="PR00080">
    <property type="entry name" value="SDRFAMILY"/>
</dbReference>
<comment type="similarity">
    <text evidence="1">Belongs to the short-chain dehydrogenases/reductases (SDR) family.</text>
</comment>
<protein>
    <submittedName>
        <fullName evidence="2">Short-chain dehydrogenase/reductase SDR</fullName>
        <ecNumber evidence="2">1.1.1.69</ecNumber>
    </submittedName>
</protein>
<dbReference type="AlphaFoldDB" id="A0A379KP31"/>
<dbReference type="FunFam" id="3.40.50.720:FF:000084">
    <property type="entry name" value="Short-chain dehydrogenase reductase"/>
    <property type="match status" value="1"/>
</dbReference>
<dbReference type="Proteomes" id="UP000254602">
    <property type="component" value="Unassembled WGS sequence"/>
</dbReference>
<dbReference type="PRINTS" id="PR00081">
    <property type="entry name" value="GDHRDH"/>
</dbReference>
<dbReference type="EMBL" id="UGUY01000001">
    <property type="protein sequence ID" value="SUD69776.1"/>
    <property type="molecule type" value="Genomic_DNA"/>
</dbReference>
<dbReference type="EC" id="1.1.1.69" evidence="2"/>